<protein>
    <submittedName>
        <fullName evidence="1">Uncharacterized protein</fullName>
    </submittedName>
</protein>
<dbReference type="Proteomes" id="UP001187192">
    <property type="component" value="Unassembled WGS sequence"/>
</dbReference>
<accession>A0AA88D6Q7</accession>
<reference evidence="1" key="1">
    <citation type="submission" date="2023-07" db="EMBL/GenBank/DDBJ databases">
        <title>draft genome sequence of fig (Ficus carica).</title>
        <authorList>
            <person name="Takahashi T."/>
            <person name="Nishimura K."/>
        </authorList>
    </citation>
    <scope>NUCLEOTIDE SEQUENCE</scope>
</reference>
<name>A0AA88D6Q7_FICCA</name>
<evidence type="ECO:0000313" key="1">
    <source>
        <dbReference type="EMBL" id="GMN47903.1"/>
    </source>
</evidence>
<dbReference type="EMBL" id="BTGU01000026">
    <property type="protein sequence ID" value="GMN47903.1"/>
    <property type="molecule type" value="Genomic_DNA"/>
</dbReference>
<organism evidence="1 2">
    <name type="scientific">Ficus carica</name>
    <name type="common">Common fig</name>
    <dbReference type="NCBI Taxonomy" id="3494"/>
    <lineage>
        <taxon>Eukaryota</taxon>
        <taxon>Viridiplantae</taxon>
        <taxon>Streptophyta</taxon>
        <taxon>Embryophyta</taxon>
        <taxon>Tracheophyta</taxon>
        <taxon>Spermatophyta</taxon>
        <taxon>Magnoliopsida</taxon>
        <taxon>eudicotyledons</taxon>
        <taxon>Gunneridae</taxon>
        <taxon>Pentapetalae</taxon>
        <taxon>rosids</taxon>
        <taxon>fabids</taxon>
        <taxon>Rosales</taxon>
        <taxon>Moraceae</taxon>
        <taxon>Ficeae</taxon>
        <taxon>Ficus</taxon>
    </lineage>
</organism>
<keyword evidence="2" id="KW-1185">Reference proteome</keyword>
<proteinExistence type="predicted"/>
<comment type="caution">
    <text evidence="1">The sequence shown here is derived from an EMBL/GenBank/DDBJ whole genome shotgun (WGS) entry which is preliminary data.</text>
</comment>
<gene>
    <name evidence="1" type="ORF">TIFTF001_017082</name>
</gene>
<sequence>MEGDFPAIFPRYLLNFQAKSSRLSSRFSGSFSHDRAVIFRRRCTNRVVIAYVSRGCDFSDLCFVIRSAFPHVWRRRRRGREGDFPAIFQRRDLCISSVRYDDG</sequence>
<evidence type="ECO:0000313" key="2">
    <source>
        <dbReference type="Proteomes" id="UP001187192"/>
    </source>
</evidence>
<dbReference type="AlphaFoldDB" id="A0AA88D6Q7"/>